<dbReference type="Gene3D" id="2.120.10.30">
    <property type="entry name" value="TolB, C-terminal domain"/>
    <property type="match status" value="3"/>
</dbReference>
<evidence type="ECO:0000256" key="1">
    <source>
        <dbReference type="ARBA" id="ARBA00009820"/>
    </source>
</evidence>
<dbReference type="EMBL" id="JBHPON010000003">
    <property type="protein sequence ID" value="MFC6037722.1"/>
    <property type="molecule type" value="Genomic_DNA"/>
</dbReference>
<protein>
    <submittedName>
        <fullName evidence="4">Amidohydrolase family protein</fullName>
    </submittedName>
</protein>
<organism evidence="4 5">
    <name type="scientific">Hyphococcus aureus</name>
    <dbReference type="NCBI Taxonomy" id="2666033"/>
    <lineage>
        <taxon>Bacteria</taxon>
        <taxon>Pseudomonadati</taxon>
        <taxon>Pseudomonadota</taxon>
        <taxon>Alphaproteobacteria</taxon>
        <taxon>Parvularculales</taxon>
        <taxon>Parvularculaceae</taxon>
        <taxon>Hyphococcus</taxon>
    </lineage>
</organism>
<dbReference type="SUPFAM" id="SSF51338">
    <property type="entry name" value="Composite domain of metallo-dependent hydrolases"/>
    <property type="match status" value="1"/>
</dbReference>
<sequence length="1071" mass="116113">MNKKIWLFTAVALAPFAVAAQDAEGEDKKEEKWDVSAPPLPTRDVSLDVREGTWMSLDVSPDGRTIAFDLLGDIYTIPMAGGEARNIASGLAWDMQPRFSPDGKKIAFTSDRGGGDNIWIMDVDGGDKRAVTKEKFRLLNNATWSADGQYLAARKHYTTQRSAGVGEIWLYHISGGEGVPLVKKPSETHQKELGEPIFSADGNYVYYSQNITPGSTFIYAQDSNGDLFHINRYEMATGEITTAVAGLGGAVRAAPSPDGKSIAFVRRERAKSKLYVKDLTSGVERKIYDDLDQDMQETWAVQGAYPNMDWMPDSKGLVFWSGGKINRINVATGAVTEIPFHVSDTRAVIDPPRPQVEVAPDTFKTHMPRFTAVSPDGKRAVFESLGKLYVKNLPNGAPRRLTNSRDGFELFPSWSYDSSRIAYVSWSDDDLGAIRVTSAGGGAGRVVTREPGHYRRPRFSPDGKTIVFEKGEGGYLTKKEWSEAPGIYTVPAGGGAMTKVTDDGSNPHFADANDRILMTKFDGDKGMLVSVNLNGNEERTHAAGDLINEFEASRDGKYLAFTENYSAFVMPMTPGPQEVGAGRSASALPVTKASGDGATYINWSRGALNWTLGPTLYSATVEDLTPAAPKGEDDEDAPAYEAPTDGVDLTMTFTADKPSGTVALVGARIITMADEDGGVIENGVILVENNRIAAIGSAAAMTYPAGTPSVDLSGKTIIPGLIDAHAHGPQGTDDIIPEQNWSVMAHLALGVTTIHDPSSQASHIFSASEYQRAGEILAPRIYSTGEVVYGAKAPSVYAVIDSYDDALAHVRRLKSQGAHSIKNYNQPRREQRQQVAIAASNENINVVPEGGSLFHMDMSLIADGNTTIEHNVPVAMLYEDVLSFWEQTKVAYTPTLVVTYGGPAGDPYWRQAMDVWLHPILSKHAPTGFLAAGSARREKAPEEDYVDQVSAKTAKMLADRGVMVSIGAHGQEEGLASHWEMWSFARGGMSPLEALKTATITPAKVLGFSKDLGSLEAGKLADLVILDANPLEDIQNTDDISQVMLNGRLYDAATLNENVTGERRRKSYWWE</sequence>
<comment type="caution">
    <text evidence="4">The sequence shown here is derived from an EMBL/GenBank/DDBJ whole genome shotgun (WGS) entry which is preliminary data.</text>
</comment>
<evidence type="ECO:0000259" key="3">
    <source>
        <dbReference type="Pfam" id="PF01979"/>
    </source>
</evidence>
<reference evidence="4 5" key="1">
    <citation type="submission" date="2024-09" db="EMBL/GenBank/DDBJ databases">
        <authorList>
            <person name="Zhang Z.-H."/>
        </authorList>
    </citation>
    <scope>NUCLEOTIDE SEQUENCE [LARGE SCALE GENOMIC DNA]</scope>
    <source>
        <strain evidence="4 5">HHTR114</strain>
    </source>
</reference>
<evidence type="ECO:0000313" key="5">
    <source>
        <dbReference type="Proteomes" id="UP001596116"/>
    </source>
</evidence>
<dbReference type="InterPro" id="IPR032466">
    <property type="entry name" value="Metal_Hydrolase"/>
</dbReference>
<dbReference type="RefSeq" id="WP_379880889.1">
    <property type="nucleotide sequence ID" value="NZ_JBHPON010000003.1"/>
</dbReference>
<keyword evidence="5" id="KW-1185">Reference proteome</keyword>
<dbReference type="PANTHER" id="PTHR36842:SF1">
    <property type="entry name" value="PROTEIN TOLB"/>
    <property type="match status" value="1"/>
</dbReference>
<name>A0ABW1L3H7_9PROT</name>
<dbReference type="PANTHER" id="PTHR36842">
    <property type="entry name" value="PROTEIN TOLB HOMOLOG"/>
    <property type="match status" value="1"/>
</dbReference>
<feature type="domain" description="Amidohydrolase-related" evidence="3">
    <location>
        <begin position="942"/>
        <end position="1049"/>
    </location>
</feature>
<gene>
    <name evidence="4" type="ORF">ACFMB1_19370</name>
</gene>
<dbReference type="Pfam" id="PF01979">
    <property type="entry name" value="Amidohydro_1"/>
    <property type="match status" value="1"/>
</dbReference>
<dbReference type="Gene3D" id="2.30.40.10">
    <property type="entry name" value="Urease, subunit C, domain 1"/>
    <property type="match status" value="1"/>
</dbReference>
<dbReference type="Gene3D" id="1.20.58.520">
    <property type="entry name" value="Amidohydrolase"/>
    <property type="match status" value="1"/>
</dbReference>
<dbReference type="SUPFAM" id="SSF51556">
    <property type="entry name" value="Metallo-dependent hydrolases"/>
    <property type="match status" value="1"/>
</dbReference>
<dbReference type="InterPro" id="IPR011659">
    <property type="entry name" value="WD40"/>
</dbReference>
<proteinExistence type="inferred from homology"/>
<dbReference type="InterPro" id="IPR006680">
    <property type="entry name" value="Amidohydro-rel"/>
</dbReference>
<dbReference type="SUPFAM" id="SSF82171">
    <property type="entry name" value="DPP6 N-terminal domain-like"/>
    <property type="match status" value="2"/>
</dbReference>
<dbReference type="InterPro" id="IPR011059">
    <property type="entry name" value="Metal-dep_hydrolase_composite"/>
</dbReference>
<keyword evidence="2" id="KW-0732">Signal</keyword>
<dbReference type="Pfam" id="PF07676">
    <property type="entry name" value="PD40"/>
    <property type="match status" value="3"/>
</dbReference>
<feature type="signal peptide" evidence="2">
    <location>
        <begin position="1"/>
        <end position="19"/>
    </location>
</feature>
<evidence type="ECO:0000256" key="2">
    <source>
        <dbReference type="SAM" id="SignalP"/>
    </source>
</evidence>
<feature type="chain" id="PRO_5046872020" evidence="2">
    <location>
        <begin position="20"/>
        <end position="1071"/>
    </location>
</feature>
<accession>A0ABW1L3H7</accession>
<dbReference type="Gene3D" id="3.30.110.90">
    <property type="entry name" value="Amidohydrolase"/>
    <property type="match status" value="1"/>
</dbReference>
<dbReference type="InterPro" id="IPR011042">
    <property type="entry name" value="6-blade_b-propeller_TolB-like"/>
</dbReference>
<dbReference type="Proteomes" id="UP001596116">
    <property type="component" value="Unassembled WGS sequence"/>
</dbReference>
<dbReference type="Gene3D" id="3.40.50.10910">
    <property type="entry name" value="Amidohydrolase"/>
    <property type="match status" value="1"/>
</dbReference>
<comment type="similarity">
    <text evidence="1">Belongs to the TolB family.</text>
</comment>
<evidence type="ECO:0000313" key="4">
    <source>
        <dbReference type="EMBL" id="MFC6037722.1"/>
    </source>
</evidence>